<evidence type="ECO:0000256" key="2">
    <source>
        <dbReference type="ARBA" id="ARBA00012423"/>
    </source>
</evidence>
<evidence type="ECO:0000313" key="10">
    <source>
        <dbReference type="Proteomes" id="UP001445335"/>
    </source>
</evidence>
<sequence>MGDSCCNNRSIGAVRNLIAEALPGTFVFSLATGRGAAGDTESSFFGNVNEQVENVCNALANITELRNGYNGVGFSQGGQFMRALVERCQHRGPRMHTLVTLGGQHQGVMNVPLCWNPSFNATPTYLCRAMQSVLGWGAYLPWIRDHVIQAQYFKDPWRMADYLRHNAFLADINNERGAKNALYRENLVSLERLVLVRFSEDYTVVPRDSAWFAFYDGKKLQGMRDTALYQEDWIGLRELDERGRVVFDEIPGAHMHFTLQYFQEHVVDRYLKGSKHGFDSMSGKLPQALAAAQ</sequence>
<dbReference type="SUPFAM" id="SSF53474">
    <property type="entry name" value="alpha/beta-Hydrolases"/>
    <property type="match status" value="1"/>
</dbReference>
<keyword evidence="6" id="KW-1015">Disulfide bond</keyword>
<keyword evidence="4" id="KW-0732">Signal</keyword>
<dbReference type="Proteomes" id="UP001445335">
    <property type="component" value="Unassembled WGS sequence"/>
</dbReference>
<dbReference type="Pfam" id="PF02089">
    <property type="entry name" value="Palm_thioest"/>
    <property type="match status" value="1"/>
</dbReference>
<dbReference type="PRINTS" id="PR00414">
    <property type="entry name" value="PPTHIESTRASE"/>
</dbReference>
<dbReference type="EC" id="3.1.2.22" evidence="2"/>
<proteinExistence type="inferred from homology"/>
<evidence type="ECO:0000256" key="1">
    <source>
        <dbReference type="ARBA" id="ARBA00010758"/>
    </source>
</evidence>
<evidence type="ECO:0000256" key="5">
    <source>
        <dbReference type="ARBA" id="ARBA00022801"/>
    </source>
</evidence>
<dbReference type="PANTHER" id="PTHR11247">
    <property type="entry name" value="PALMITOYL-PROTEIN THIOESTERASE/DOLICHYLDIPHOSPHATASE 1"/>
    <property type="match status" value="1"/>
</dbReference>
<accession>A0AAW1SA72</accession>
<organism evidence="9 10">
    <name type="scientific">Elliptochloris bilobata</name>
    <dbReference type="NCBI Taxonomy" id="381761"/>
    <lineage>
        <taxon>Eukaryota</taxon>
        <taxon>Viridiplantae</taxon>
        <taxon>Chlorophyta</taxon>
        <taxon>core chlorophytes</taxon>
        <taxon>Trebouxiophyceae</taxon>
        <taxon>Trebouxiophyceae incertae sedis</taxon>
        <taxon>Elliptochloris clade</taxon>
        <taxon>Elliptochloris</taxon>
    </lineage>
</organism>
<keyword evidence="10" id="KW-1185">Reference proteome</keyword>
<dbReference type="AlphaFoldDB" id="A0AAW1SA72"/>
<reference evidence="9 10" key="1">
    <citation type="journal article" date="2024" name="Nat. Commun.">
        <title>Phylogenomics reveals the evolutionary origins of lichenization in chlorophyte algae.</title>
        <authorList>
            <person name="Puginier C."/>
            <person name="Libourel C."/>
            <person name="Otte J."/>
            <person name="Skaloud P."/>
            <person name="Haon M."/>
            <person name="Grisel S."/>
            <person name="Petersen M."/>
            <person name="Berrin J.G."/>
            <person name="Delaux P.M."/>
            <person name="Dal Grande F."/>
            <person name="Keller J."/>
        </authorList>
    </citation>
    <scope>NUCLEOTIDE SEQUENCE [LARGE SCALE GENOMIC DNA]</scope>
    <source>
        <strain evidence="9 10">SAG 245.80</strain>
    </source>
</reference>
<evidence type="ECO:0000256" key="8">
    <source>
        <dbReference type="ARBA" id="ARBA00031934"/>
    </source>
</evidence>
<dbReference type="Gene3D" id="3.40.50.1820">
    <property type="entry name" value="alpha/beta hydrolase"/>
    <property type="match status" value="1"/>
</dbReference>
<gene>
    <name evidence="9" type="ORF">WJX81_004226</name>
</gene>
<name>A0AAW1SA72_9CHLO</name>
<dbReference type="GO" id="GO:0008474">
    <property type="term" value="F:palmitoyl-(protein) hydrolase activity"/>
    <property type="evidence" value="ECO:0007669"/>
    <property type="project" value="UniProtKB-EC"/>
</dbReference>
<evidence type="ECO:0000256" key="6">
    <source>
        <dbReference type="ARBA" id="ARBA00023157"/>
    </source>
</evidence>
<dbReference type="InterPro" id="IPR002472">
    <property type="entry name" value="Palm_thioest"/>
</dbReference>
<comment type="caution">
    <text evidence="9">The sequence shown here is derived from an EMBL/GenBank/DDBJ whole genome shotgun (WGS) entry which is preliminary data.</text>
</comment>
<dbReference type="EMBL" id="JALJOU010000007">
    <property type="protein sequence ID" value="KAK9842522.1"/>
    <property type="molecule type" value="Genomic_DNA"/>
</dbReference>
<evidence type="ECO:0000256" key="4">
    <source>
        <dbReference type="ARBA" id="ARBA00022729"/>
    </source>
</evidence>
<evidence type="ECO:0000256" key="7">
    <source>
        <dbReference type="ARBA" id="ARBA00023180"/>
    </source>
</evidence>
<dbReference type="FunFam" id="3.40.50.1820:FF:000107">
    <property type="entry name" value="Palmitoyl-protein thioesterase 1"/>
    <property type="match status" value="1"/>
</dbReference>
<protein>
    <recommendedName>
        <fullName evidence="3">Palmitoyl-protein thioesterase 1</fullName>
        <ecNumber evidence="2">3.1.2.22</ecNumber>
    </recommendedName>
    <alternativeName>
        <fullName evidence="8">Palmitoyl-protein hydrolase 1</fullName>
    </alternativeName>
</protein>
<evidence type="ECO:0000256" key="3">
    <source>
        <dbReference type="ARBA" id="ARBA00014212"/>
    </source>
</evidence>
<dbReference type="PANTHER" id="PTHR11247:SF8">
    <property type="entry name" value="PALMITOYL-PROTEIN THIOESTERASE 1"/>
    <property type="match status" value="1"/>
</dbReference>
<keyword evidence="5" id="KW-0378">Hydrolase</keyword>
<keyword evidence="7" id="KW-0325">Glycoprotein</keyword>
<evidence type="ECO:0000313" key="9">
    <source>
        <dbReference type="EMBL" id="KAK9842522.1"/>
    </source>
</evidence>
<dbReference type="InterPro" id="IPR029058">
    <property type="entry name" value="AB_hydrolase_fold"/>
</dbReference>
<comment type="similarity">
    <text evidence="1">Belongs to the palmitoyl-protein thioesterase family.</text>
</comment>